<feature type="domain" description="Lipopolysaccharide assembly protein A" evidence="7">
    <location>
        <begin position="82"/>
        <end position="132"/>
    </location>
</feature>
<evidence type="ECO:0000256" key="2">
    <source>
        <dbReference type="ARBA" id="ARBA00022692"/>
    </source>
</evidence>
<keyword evidence="9" id="KW-1185">Reference proteome</keyword>
<keyword evidence="2 6" id="KW-0812">Transmembrane</keyword>
<evidence type="ECO:0000313" key="8">
    <source>
        <dbReference type="EMBL" id="GES38906.1"/>
    </source>
</evidence>
<sequence length="133" mass="14604">MHRRPERDDRAMTERPADLPEPPPDLPVRGQLEPQGATKATPESNVRPAPEIPLDRSRAASTWTGLVIGVLVLILLLVFILQNLDPVTMEMFVWEFTLPLGVSLLLSAIAGALVMALAGGVRILQIKRAAKRR</sequence>
<feature type="transmembrane region" description="Helical" evidence="6">
    <location>
        <begin position="102"/>
        <end position="124"/>
    </location>
</feature>
<evidence type="ECO:0000256" key="5">
    <source>
        <dbReference type="SAM" id="MobiDB-lite"/>
    </source>
</evidence>
<feature type="region of interest" description="Disordered" evidence="5">
    <location>
        <begin position="1"/>
        <end position="52"/>
    </location>
</feature>
<evidence type="ECO:0000259" key="7">
    <source>
        <dbReference type="Pfam" id="PF06305"/>
    </source>
</evidence>
<dbReference type="Proteomes" id="UP000325466">
    <property type="component" value="Unassembled WGS sequence"/>
</dbReference>
<dbReference type="Pfam" id="PF06305">
    <property type="entry name" value="LapA_dom"/>
    <property type="match status" value="1"/>
</dbReference>
<dbReference type="InterPro" id="IPR010445">
    <property type="entry name" value="LapA_dom"/>
</dbReference>
<keyword evidence="3 6" id="KW-1133">Transmembrane helix</keyword>
<reference evidence="8 9" key="1">
    <citation type="journal article" date="2018" name="Biodegradation">
        <title>1,4-Dioxane degradation characteristics of Rhodococcus aetherivorans JCM 14343.</title>
        <authorList>
            <person name="Inoue D."/>
            <person name="Tsunoda T."/>
            <person name="Yamamoto N."/>
            <person name="Ike M."/>
            <person name="Sei K."/>
        </authorList>
    </citation>
    <scope>NUCLEOTIDE SEQUENCE [LARGE SCALE GENOMIC DNA]</scope>
    <source>
        <strain evidence="8 9">JCM 14343</strain>
    </source>
</reference>
<keyword evidence="4 6" id="KW-0472">Membrane</keyword>
<keyword evidence="1" id="KW-1003">Cell membrane</keyword>
<accession>A0ABQ0YQQ8</accession>
<feature type="compositionally biased region" description="Basic and acidic residues" evidence="5">
    <location>
        <begin position="1"/>
        <end position="18"/>
    </location>
</feature>
<evidence type="ECO:0000256" key="3">
    <source>
        <dbReference type="ARBA" id="ARBA00022989"/>
    </source>
</evidence>
<organism evidence="8 9">
    <name type="scientific">Rhodococcus aetherivorans</name>
    <dbReference type="NCBI Taxonomy" id="191292"/>
    <lineage>
        <taxon>Bacteria</taxon>
        <taxon>Bacillati</taxon>
        <taxon>Actinomycetota</taxon>
        <taxon>Actinomycetes</taxon>
        <taxon>Mycobacteriales</taxon>
        <taxon>Nocardiaceae</taxon>
        <taxon>Rhodococcus</taxon>
    </lineage>
</organism>
<name>A0ABQ0YQQ8_9NOCA</name>
<comment type="caution">
    <text evidence="8">The sequence shown here is derived from an EMBL/GenBank/DDBJ whole genome shotgun (WGS) entry which is preliminary data.</text>
</comment>
<evidence type="ECO:0000256" key="6">
    <source>
        <dbReference type="SAM" id="Phobius"/>
    </source>
</evidence>
<evidence type="ECO:0000313" key="9">
    <source>
        <dbReference type="Proteomes" id="UP000325466"/>
    </source>
</evidence>
<evidence type="ECO:0000256" key="1">
    <source>
        <dbReference type="ARBA" id="ARBA00022475"/>
    </source>
</evidence>
<protein>
    <recommendedName>
        <fullName evidence="7">Lipopolysaccharide assembly protein A domain-containing protein</fullName>
    </recommendedName>
</protein>
<proteinExistence type="predicted"/>
<gene>
    <name evidence="8" type="ORF">RAJCM14343_4174</name>
</gene>
<feature type="transmembrane region" description="Helical" evidence="6">
    <location>
        <begin position="63"/>
        <end position="82"/>
    </location>
</feature>
<evidence type="ECO:0000256" key="4">
    <source>
        <dbReference type="ARBA" id="ARBA00023136"/>
    </source>
</evidence>
<dbReference type="EMBL" id="BLAH01000103">
    <property type="protein sequence ID" value="GES38906.1"/>
    <property type="molecule type" value="Genomic_DNA"/>
</dbReference>